<gene>
    <name evidence="1" type="ORF">C5Y93_14530</name>
</gene>
<evidence type="ECO:0000313" key="1">
    <source>
        <dbReference type="EMBL" id="PQO45648.1"/>
    </source>
</evidence>
<comment type="caution">
    <text evidence="1">The sequence shown here is derived from an EMBL/GenBank/DDBJ whole genome shotgun (WGS) entry which is preliminary data.</text>
</comment>
<evidence type="ECO:0000313" key="2">
    <source>
        <dbReference type="Proteomes" id="UP000237819"/>
    </source>
</evidence>
<dbReference type="Proteomes" id="UP000237819">
    <property type="component" value="Unassembled WGS sequence"/>
</dbReference>
<accession>A0A2S8GMK4</accession>
<reference evidence="1 2" key="1">
    <citation type="submission" date="2018-02" db="EMBL/GenBank/DDBJ databases">
        <title>Comparative genomes isolates from brazilian mangrove.</title>
        <authorList>
            <person name="Araujo J.E."/>
            <person name="Taketani R.G."/>
            <person name="Silva M.C.P."/>
            <person name="Loureco M.V."/>
            <person name="Andreote F.D."/>
        </authorList>
    </citation>
    <scope>NUCLEOTIDE SEQUENCE [LARGE SCALE GENOMIC DNA]</scope>
    <source>
        <strain evidence="1 2">Nap-Phe MGV</strain>
    </source>
</reference>
<protein>
    <submittedName>
        <fullName evidence="1">Uncharacterized protein</fullName>
    </submittedName>
</protein>
<name>A0A2S8GMK4_9BACT</name>
<sequence>MRRRFLKWIAGSFVLGTFATLGSGWMSPRSADAIETGDLKDTLEKGLYARLPEQFEFINRVITLLEQDRLTLKLVYSTFKWARQYSKGRRYYYFELAMRKRAGDILDAQ</sequence>
<proteinExistence type="predicted"/>
<dbReference type="RefSeq" id="WP_105336139.1">
    <property type="nucleotide sequence ID" value="NZ_PUHZ01000014.1"/>
</dbReference>
<dbReference type="OrthoDB" id="283313at2"/>
<organism evidence="1 2">
    <name type="scientific">Blastopirellula marina</name>
    <dbReference type="NCBI Taxonomy" id="124"/>
    <lineage>
        <taxon>Bacteria</taxon>
        <taxon>Pseudomonadati</taxon>
        <taxon>Planctomycetota</taxon>
        <taxon>Planctomycetia</taxon>
        <taxon>Pirellulales</taxon>
        <taxon>Pirellulaceae</taxon>
        <taxon>Blastopirellula</taxon>
    </lineage>
</organism>
<dbReference type="EMBL" id="PUHZ01000014">
    <property type="protein sequence ID" value="PQO45648.1"/>
    <property type="molecule type" value="Genomic_DNA"/>
</dbReference>
<dbReference type="AlphaFoldDB" id="A0A2S8GMK4"/>